<dbReference type="SUPFAM" id="SSF55781">
    <property type="entry name" value="GAF domain-like"/>
    <property type="match status" value="1"/>
</dbReference>
<dbReference type="PROSITE" id="PS50921">
    <property type="entry name" value="ANTAR"/>
    <property type="match status" value="1"/>
</dbReference>
<dbReference type="InterPro" id="IPR005561">
    <property type="entry name" value="ANTAR"/>
</dbReference>
<dbReference type="InterPro" id="IPR003018">
    <property type="entry name" value="GAF"/>
</dbReference>
<dbReference type="Pfam" id="PF13185">
    <property type="entry name" value="GAF_2"/>
    <property type="match status" value="1"/>
</dbReference>
<dbReference type="Gene3D" id="1.10.10.10">
    <property type="entry name" value="Winged helix-like DNA-binding domain superfamily/Winged helix DNA-binding domain"/>
    <property type="match status" value="1"/>
</dbReference>
<dbReference type="SMART" id="SM01012">
    <property type="entry name" value="ANTAR"/>
    <property type="match status" value="1"/>
</dbReference>
<dbReference type="PIRSF" id="PIRSF036625">
    <property type="entry name" value="GAF_ANTAR"/>
    <property type="match status" value="1"/>
</dbReference>
<dbReference type="Proteomes" id="UP000063699">
    <property type="component" value="Chromosome"/>
</dbReference>
<keyword evidence="5" id="KW-1185">Reference proteome</keyword>
<dbReference type="EMBL" id="CP012752">
    <property type="protein sequence ID" value="ALG14640.1"/>
    <property type="molecule type" value="Genomic_DNA"/>
</dbReference>
<dbReference type="GO" id="GO:0003723">
    <property type="term" value="F:RNA binding"/>
    <property type="evidence" value="ECO:0007669"/>
    <property type="project" value="InterPro"/>
</dbReference>
<evidence type="ECO:0000259" key="3">
    <source>
        <dbReference type="PROSITE" id="PS50921"/>
    </source>
</evidence>
<evidence type="ECO:0000256" key="2">
    <source>
        <dbReference type="ARBA" id="ARBA00023163"/>
    </source>
</evidence>
<sequence length="222" mass="24419">MRDHHDGLDALKRVCEASTDLLPVDGASISISLGPRLRSTLYASDAVSSRIESLQFSLGEGPCFQSFETRRPVLVPDLVNFTTREWPVFAKELARLRIGAIFAFPMQRGAIRIGVVDFYRTKPGWLSPSELAAALEVVDIATLLLLDAQSGPIAAESWPTTRLDHEQVHQATGVLIAAFGIPAEEALARLRAYAFARDQLVDEVARAIMARRLSPRELVDEP</sequence>
<dbReference type="OrthoDB" id="7466251at2"/>
<dbReference type="KEGG" id="kphy:AOZ06_08605"/>
<accession>A0A0N9IDT3</accession>
<dbReference type="InterPro" id="IPR036388">
    <property type="entry name" value="WH-like_DNA-bd_sf"/>
</dbReference>
<reference evidence="4 5" key="1">
    <citation type="submission" date="2015-07" db="EMBL/GenBank/DDBJ databases">
        <title>Genome sequencing of Kibdelosporangium phytohabitans.</title>
        <authorList>
            <person name="Qin S."/>
            <person name="Xing K."/>
        </authorList>
    </citation>
    <scope>NUCLEOTIDE SEQUENCE [LARGE SCALE GENOMIC DNA]</scope>
    <source>
        <strain evidence="4 5">KLBMP1111</strain>
    </source>
</reference>
<dbReference type="InterPro" id="IPR029016">
    <property type="entry name" value="GAF-like_dom_sf"/>
</dbReference>
<organism evidence="4 5">
    <name type="scientific">Kibdelosporangium phytohabitans</name>
    <dbReference type="NCBI Taxonomy" id="860235"/>
    <lineage>
        <taxon>Bacteria</taxon>
        <taxon>Bacillati</taxon>
        <taxon>Actinomycetota</taxon>
        <taxon>Actinomycetes</taxon>
        <taxon>Pseudonocardiales</taxon>
        <taxon>Pseudonocardiaceae</taxon>
        <taxon>Kibdelosporangium</taxon>
    </lineage>
</organism>
<keyword evidence="1" id="KW-0805">Transcription regulation</keyword>
<dbReference type="Pfam" id="PF03861">
    <property type="entry name" value="ANTAR"/>
    <property type="match status" value="1"/>
</dbReference>
<evidence type="ECO:0000256" key="1">
    <source>
        <dbReference type="ARBA" id="ARBA00023015"/>
    </source>
</evidence>
<feature type="domain" description="ANTAR" evidence="3">
    <location>
        <begin position="148"/>
        <end position="209"/>
    </location>
</feature>
<proteinExistence type="predicted"/>
<evidence type="ECO:0000313" key="5">
    <source>
        <dbReference type="Proteomes" id="UP000063699"/>
    </source>
</evidence>
<evidence type="ECO:0000313" key="4">
    <source>
        <dbReference type="EMBL" id="ALG14640.1"/>
    </source>
</evidence>
<protein>
    <recommendedName>
        <fullName evidence="3">ANTAR domain-containing protein</fullName>
    </recommendedName>
</protein>
<dbReference type="AlphaFoldDB" id="A0A0N9IDT3"/>
<dbReference type="Gene3D" id="3.30.450.40">
    <property type="match status" value="1"/>
</dbReference>
<dbReference type="STRING" id="860235.AOZ06_08605"/>
<keyword evidence="2" id="KW-0804">Transcription</keyword>
<name>A0A0N9IDT3_9PSEU</name>
<gene>
    <name evidence="4" type="ORF">AOZ06_08605</name>
</gene>
<dbReference type="InterPro" id="IPR012074">
    <property type="entry name" value="GAF_ANTAR"/>
</dbReference>